<evidence type="ECO:0000256" key="2">
    <source>
        <dbReference type="SAM" id="Phobius"/>
    </source>
</evidence>
<evidence type="ECO:0008006" key="5">
    <source>
        <dbReference type="Google" id="ProtNLM"/>
    </source>
</evidence>
<feature type="region of interest" description="Disordered" evidence="1">
    <location>
        <begin position="224"/>
        <end position="243"/>
    </location>
</feature>
<protein>
    <recommendedName>
        <fullName evidence="5">PknH-like extracellular domain-containing protein</fullName>
    </recommendedName>
</protein>
<dbReference type="AlphaFoldDB" id="A0A1C4UAZ9"/>
<keyword evidence="2" id="KW-0472">Membrane</keyword>
<evidence type="ECO:0000313" key="3">
    <source>
        <dbReference type="EMBL" id="SCE68834.1"/>
    </source>
</evidence>
<evidence type="ECO:0000313" key="4">
    <source>
        <dbReference type="Proteomes" id="UP000198864"/>
    </source>
</evidence>
<gene>
    <name evidence="3" type="ORF">GA0070561_0869</name>
</gene>
<accession>A0A1C4UAZ9</accession>
<evidence type="ECO:0000256" key="1">
    <source>
        <dbReference type="SAM" id="MobiDB-lite"/>
    </source>
</evidence>
<organism evidence="3 4">
    <name type="scientific">Micromonospora saelicesensis</name>
    <dbReference type="NCBI Taxonomy" id="285676"/>
    <lineage>
        <taxon>Bacteria</taxon>
        <taxon>Bacillati</taxon>
        <taxon>Actinomycetota</taxon>
        <taxon>Actinomycetes</taxon>
        <taxon>Micromonosporales</taxon>
        <taxon>Micromonosporaceae</taxon>
        <taxon>Micromonospora</taxon>
    </lineage>
</organism>
<feature type="transmembrane region" description="Helical" evidence="2">
    <location>
        <begin position="38"/>
        <end position="57"/>
    </location>
</feature>
<name>A0A1C4UAZ9_9ACTN</name>
<keyword evidence="2" id="KW-1133">Transmembrane helix</keyword>
<sequence>MRDDPTFVEQIQRDLRDVRWLGPEEIRSRARRRSQRKVVVATVVLALAGVSAVAVAAPRKSPPPVLPAAAPSASPTRHEITTDALLQPADLPQQVDVQLSQSGLGEPVLLDHMLDACRTSQGRSDGRQYSILSRSQTLVPKRAAAILTQSDGLLTQDLYRLTPDAAIQLLATMDDLVAPCAEWNSIGGYKVGGATGTGSATHRWAVVQRDFAGDGAALLRHTGSQPVDQKTGEPIGAPPRPSTTAVVRVGDLITVLNLGQTGTELDLRRLAAVAARRMCAAANPAC</sequence>
<dbReference type="STRING" id="285676.GA0070561_0869"/>
<dbReference type="RefSeq" id="WP_091394377.1">
    <property type="nucleotide sequence ID" value="NZ_CP192017.1"/>
</dbReference>
<keyword evidence="2" id="KW-0812">Transmembrane</keyword>
<reference evidence="3 4" key="1">
    <citation type="submission" date="2016-06" db="EMBL/GenBank/DDBJ databases">
        <authorList>
            <person name="Kjaerup R.B."/>
            <person name="Dalgaard T.S."/>
            <person name="Juul-Madsen H.R."/>
        </authorList>
    </citation>
    <scope>NUCLEOTIDE SEQUENCE [LARGE SCALE GENOMIC DNA]</scope>
    <source>
        <strain evidence="3 4">DSM 44871</strain>
    </source>
</reference>
<dbReference type="Proteomes" id="UP000198864">
    <property type="component" value="Unassembled WGS sequence"/>
</dbReference>
<dbReference type="EMBL" id="FMCR01000001">
    <property type="protein sequence ID" value="SCE68834.1"/>
    <property type="molecule type" value="Genomic_DNA"/>
</dbReference>
<feature type="region of interest" description="Disordered" evidence="1">
    <location>
        <begin position="58"/>
        <end position="78"/>
    </location>
</feature>
<proteinExistence type="predicted"/>